<evidence type="ECO:0000256" key="10">
    <source>
        <dbReference type="HAMAP-Rule" id="MF_01820"/>
    </source>
</evidence>
<evidence type="ECO:0000259" key="13">
    <source>
        <dbReference type="PROSITE" id="PS51721"/>
    </source>
</evidence>
<feature type="domain" description="CP-type G" evidence="13">
    <location>
        <begin position="145"/>
        <end position="313"/>
    </location>
</feature>
<reference evidence="15" key="1">
    <citation type="submission" date="2016-07" db="EMBL/GenBank/DDBJ databases">
        <title>Sequence Frankia sp. strain CcI1.17.</title>
        <authorList>
            <person name="Ghodhbane-Gtari F."/>
            <person name="Swanson E."/>
            <person name="Gueddou A."/>
            <person name="Morris K."/>
            <person name="Hezbri K."/>
            <person name="Ktari A."/>
            <person name="Nouioui I."/>
            <person name="Abebe-Akele F."/>
            <person name="Simpson S."/>
            <person name="Thomas K."/>
            <person name="Gtari M."/>
            <person name="Tisa L.S."/>
            <person name="Hurst S."/>
        </authorList>
    </citation>
    <scope>NUCLEOTIDE SEQUENCE [LARGE SCALE GENOMIC DNA]</scope>
    <source>
        <strain evidence="15">Cc1.17</strain>
    </source>
</reference>
<feature type="binding site" evidence="10">
    <location>
        <begin position="192"/>
        <end position="195"/>
    </location>
    <ligand>
        <name>GTP</name>
        <dbReference type="ChEBI" id="CHEBI:37565"/>
    </ligand>
</feature>
<evidence type="ECO:0000256" key="6">
    <source>
        <dbReference type="ARBA" id="ARBA00022801"/>
    </source>
</evidence>
<dbReference type="Pfam" id="PF03193">
    <property type="entry name" value="RsgA_GTPase"/>
    <property type="match status" value="1"/>
</dbReference>
<dbReference type="NCBIfam" id="TIGR00157">
    <property type="entry name" value="ribosome small subunit-dependent GTPase A"/>
    <property type="match status" value="1"/>
</dbReference>
<dbReference type="GO" id="GO:0005525">
    <property type="term" value="F:GTP binding"/>
    <property type="evidence" value="ECO:0007669"/>
    <property type="project" value="UniProtKB-UniRule"/>
</dbReference>
<feature type="region of interest" description="Disordered" evidence="11">
    <location>
        <begin position="1"/>
        <end position="32"/>
    </location>
</feature>
<dbReference type="PROSITE" id="PS50936">
    <property type="entry name" value="ENGC_GTPASE"/>
    <property type="match status" value="1"/>
</dbReference>
<keyword evidence="5 10" id="KW-0547">Nucleotide-binding</keyword>
<dbReference type="Gene3D" id="1.10.40.50">
    <property type="entry name" value="Probable gtpase engc, domain 3"/>
    <property type="match status" value="1"/>
</dbReference>
<dbReference type="GO" id="GO:0003924">
    <property type="term" value="F:GTPase activity"/>
    <property type="evidence" value="ECO:0007669"/>
    <property type="project" value="UniProtKB-UniRule"/>
</dbReference>
<comment type="cofactor">
    <cofactor evidence="10">
        <name>Zn(2+)</name>
        <dbReference type="ChEBI" id="CHEBI:29105"/>
    </cofactor>
    <text evidence="10">Binds 1 zinc ion per subunit.</text>
</comment>
<dbReference type="CDD" id="cd01854">
    <property type="entry name" value="YjeQ_EngC"/>
    <property type="match status" value="1"/>
</dbReference>
<feature type="binding site" evidence="10">
    <location>
        <position position="336"/>
    </location>
    <ligand>
        <name>Zn(2+)</name>
        <dbReference type="ChEBI" id="CHEBI:29105"/>
    </ligand>
</feature>
<dbReference type="Gene3D" id="3.40.50.300">
    <property type="entry name" value="P-loop containing nucleotide triphosphate hydrolases"/>
    <property type="match status" value="1"/>
</dbReference>
<comment type="similarity">
    <text evidence="10">Belongs to the TRAFAC class YlqF/YawG GTPase family. RsgA subfamily.</text>
</comment>
<evidence type="ECO:0000256" key="7">
    <source>
        <dbReference type="ARBA" id="ARBA00022833"/>
    </source>
</evidence>
<feature type="binding site" evidence="10">
    <location>
        <begin position="255"/>
        <end position="263"/>
    </location>
    <ligand>
        <name>GTP</name>
        <dbReference type="ChEBI" id="CHEBI:37565"/>
    </ligand>
</feature>
<feature type="binding site" evidence="10">
    <location>
        <position position="343"/>
    </location>
    <ligand>
        <name>Zn(2+)</name>
        <dbReference type="ChEBI" id="CHEBI:29105"/>
    </ligand>
</feature>
<keyword evidence="8 10" id="KW-0694">RNA-binding</keyword>
<dbReference type="GO" id="GO:0042274">
    <property type="term" value="P:ribosomal small subunit biogenesis"/>
    <property type="evidence" value="ECO:0007669"/>
    <property type="project" value="UniProtKB-UniRule"/>
</dbReference>
<evidence type="ECO:0000256" key="9">
    <source>
        <dbReference type="ARBA" id="ARBA00023134"/>
    </source>
</evidence>
<evidence type="ECO:0000256" key="5">
    <source>
        <dbReference type="ARBA" id="ARBA00022741"/>
    </source>
</evidence>
<keyword evidence="15" id="KW-1185">Reference proteome</keyword>
<dbReference type="SUPFAM" id="SSF52540">
    <property type="entry name" value="P-loop containing nucleoside triphosphate hydrolases"/>
    <property type="match status" value="1"/>
</dbReference>
<keyword evidence="9 10" id="KW-0342">GTP-binding</keyword>
<evidence type="ECO:0000313" key="14">
    <source>
        <dbReference type="EMBL" id="OHV39432.1"/>
    </source>
</evidence>
<gene>
    <name evidence="10" type="primary">rsgA</name>
    <name evidence="14" type="ORF">CC117_14550</name>
</gene>
<dbReference type="PANTHER" id="PTHR32120">
    <property type="entry name" value="SMALL RIBOSOMAL SUBUNIT BIOGENESIS GTPASE RSGA"/>
    <property type="match status" value="1"/>
</dbReference>
<comment type="function">
    <text evidence="10">One of several proteins that assist in the late maturation steps of the functional core of the 30S ribosomal subunit. Helps release RbfA from mature subunits. May play a role in the assembly of ribosomal proteins into the subunit. Circularly permuted GTPase that catalyzes slow GTP hydrolysis, GTPase activity is stimulated by the 30S ribosomal subunit.</text>
</comment>
<dbReference type="InterPro" id="IPR010914">
    <property type="entry name" value="RsgA_GTPase_dom"/>
</dbReference>
<dbReference type="InterPro" id="IPR004881">
    <property type="entry name" value="Ribosome_biogen_GTPase_RsgA"/>
</dbReference>
<comment type="subunit">
    <text evidence="10">Monomer. Associates with 30S ribosomal subunit, binds 16S rRNA.</text>
</comment>
<evidence type="ECO:0000256" key="8">
    <source>
        <dbReference type="ARBA" id="ARBA00022884"/>
    </source>
</evidence>
<sequence length="415" mass="43706">MSSHRSEPSSPASTSPSAAPARPGAPEIPATLGRHGWTAADEAAFAPRRQAGLSPARVVRRDRGRCELITEHGPRFAEIDRAIPADPVSSPCTGDWVAVGSATLLETATALGAAVPDAGIGPAGPMVMEVLPRRSALVRSTASRRSTGQVLAANVDLVLVVAALTEPLRPARLERLVALAWESGAIPLIVLTKADLAPAGHTTAGPDPFWHTALASLAPGVGVRTVSAQDGRGMDELRDELAGSSPGGRTTVLVGPSGVGKSTLANALAGADRLAVGAVRGSDGKGRHTTVRRELIPLPSGGVLIDTPGVRGIGLWGSGDGVDTAFAEIVDLAATCRFTDCEHRTEPGCAVLAAVEDGTLPERRLASYRKLQRESRWMRTREDARLAADQRAQWKRVHKEQRQLYADRERHGRHR</sequence>
<evidence type="ECO:0000256" key="4">
    <source>
        <dbReference type="ARBA" id="ARBA00022730"/>
    </source>
</evidence>
<dbReference type="PROSITE" id="PS51721">
    <property type="entry name" value="G_CP"/>
    <property type="match status" value="1"/>
</dbReference>
<dbReference type="Proteomes" id="UP000179627">
    <property type="component" value="Unassembled WGS sequence"/>
</dbReference>
<dbReference type="RefSeq" id="WP_071083534.1">
    <property type="nucleotide sequence ID" value="NZ_MBLM01000102.1"/>
</dbReference>
<dbReference type="AlphaFoldDB" id="A0A1S1R2A4"/>
<dbReference type="GO" id="GO:0005737">
    <property type="term" value="C:cytoplasm"/>
    <property type="evidence" value="ECO:0007669"/>
    <property type="project" value="UniProtKB-SubCell"/>
</dbReference>
<evidence type="ECO:0000256" key="11">
    <source>
        <dbReference type="SAM" id="MobiDB-lite"/>
    </source>
</evidence>
<feature type="binding site" evidence="10">
    <location>
        <position position="341"/>
    </location>
    <ligand>
        <name>Zn(2+)</name>
        <dbReference type="ChEBI" id="CHEBI:29105"/>
    </ligand>
</feature>
<organism evidence="14 15">
    <name type="scientific">Parafrankia colletiae</name>
    <dbReference type="NCBI Taxonomy" id="573497"/>
    <lineage>
        <taxon>Bacteria</taxon>
        <taxon>Bacillati</taxon>
        <taxon>Actinomycetota</taxon>
        <taxon>Actinomycetes</taxon>
        <taxon>Frankiales</taxon>
        <taxon>Frankiaceae</taxon>
        <taxon>Parafrankia</taxon>
    </lineage>
</organism>
<evidence type="ECO:0000313" key="15">
    <source>
        <dbReference type="Proteomes" id="UP000179627"/>
    </source>
</evidence>
<dbReference type="GO" id="GO:0046872">
    <property type="term" value="F:metal ion binding"/>
    <property type="evidence" value="ECO:0007669"/>
    <property type="project" value="UniProtKB-KW"/>
</dbReference>
<evidence type="ECO:0000256" key="1">
    <source>
        <dbReference type="ARBA" id="ARBA00022490"/>
    </source>
</evidence>
<name>A0A1S1R2A4_9ACTN</name>
<keyword evidence="6 10" id="KW-0378">Hydrolase</keyword>
<keyword evidence="1 10" id="KW-0963">Cytoplasm</keyword>
<dbReference type="GO" id="GO:0019843">
    <property type="term" value="F:rRNA binding"/>
    <property type="evidence" value="ECO:0007669"/>
    <property type="project" value="UniProtKB-KW"/>
</dbReference>
<feature type="compositionally biased region" description="Low complexity" evidence="11">
    <location>
        <begin position="8"/>
        <end position="25"/>
    </location>
</feature>
<dbReference type="InterPro" id="IPR027417">
    <property type="entry name" value="P-loop_NTPase"/>
</dbReference>
<feature type="binding site" evidence="10">
    <location>
        <position position="349"/>
    </location>
    <ligand>
        <name>Zn(2+)</name>
        <dbReference type="ChEBI" id="CHEBI:29105"/>
    </ligand>
</feature>
<dbReference type="EC" id="3.6.1.-" evidence="10"/>
<keyword evidence="4 10" id="KW-0699">rRNA-binding</keyword>
<protein>
    <recommendedName>
        <fullName evidence="10">Small ribosomal subunit biogenesis GTPase RsgA</fullName>
        <ecNumber evidence="10">3.6.1.-</ecNumber>
    </recommendedName>
</protein>
<keyword evidence="7 10" id="KW-0862">Zinc</keyword>
<evidence type="ECO:0000259" key="12">
    <source>
        <dbReference type="PROSITE" id="PS50936"/>
    </source>
</evidence>
<evidence type="ECO:0000256" key="3">
    <source>
        <dbReference type="ARBA" id="ARBA00022723"/>
    </source>
</evidence>
<proteinExistence type="inferred from homology"/>
<keyword evidence="2 10" id="KW-0690">Ribosome biogenesis</keyword>
<comment type="subcellular location">
    <subcellularLocation>
        <location evidence="10">Cytoplasm</location>
    </subcellularLocation>
</comment>
<dbReference type="PANTHER" id="PTHR32120:SF10">
    <property type="entry name" value="SMALL RIBOSOMAL SUBUNIT BIOGENESIS GTPASE RSGA"/>
    <property type="match status" value="1"/>
</dbReference>
<dbReference type="InterPro" id="IPR030378">
    <property type="entry name" value="G_CP_dom"/>
</dbReference>
<dbReference type="HAMAP" id="MF_01820">
    <property type="entry name" value="GTPase_RsgA"/>
    <property type="match status" value="1"/>
</dbReference>
<accession>A0A1S1R2A4</accession>
<keyword evidence="3 10" id="KW-0479">Metal-binding</keyword>
<dbReference type="EMBL" id="MBLM01000102">
    <property type="protein sequence ID" value="OHV39432.1"/>
    <property type="molecule type" value="Genomic_DNA"/>
</dbReference>
<comment type="caution">
    <text evidence="14">The sequence shown here is derived from an EMBL/GenBank/DDBJ whole genome shotgun (WGS) entry which is preliminary data.</text>
</comment>
<evidence type="ECO:0000256" key="2">
    <source>
        <dbReference type="ARBA" id="ARBA00022517"/>
    </source>
</evidence>
<feature type="domain" description="EngC GTPase" evidence="12">
    <location>
        <begin position="153"/>
        <end position="311"/>
    </location>
</feature>